<evidence type="ECO:0000256" key="4">
    <source>
        <dbReference type="ARBA" id="ARBA00009461"/>
    </source>
</evidence>
<organism evidence="10 11">
    <name type="scientific">Exophiala bonariae</name>
    <dbReference type="NCBI Taxonomy" id="1690606"/>
    <lineage>
        <taxon>Eukaryota</taxon>
        <taxon>Fungi</taxon>
        <taxon>Dikarya</taxon>
        <taxon>Ascomycota</taxon>
        <taxon>Pezizomycotina</taxon>
        <taxon>Eurotiomycetes</taxon>
        <taxon>Chaetothyriomycetidae</taxon>
        <taxon>Chaetothyriales</taxon>
        <taxon>Herpotrichiellaceae</taxon>
        <taxon>Exophiala</taxon>
    </lineage>
</organism>
<dbReference type="GO" id="GO:0005737">
    <property type="term" value="C:cytoplasm"/>
    <property type="evidence" value="ECO:0007669"/>
    <property type="project" value="UniProtKB-SubCell"/>
</dbReference>
<keyword evidence="7" id="KW-0539">Nucleus</keyword>
<dbReference type="AlphaFoldDB" id="A0AAV9NF76"/>
<evidence type="ECO:0000259" key="9">
    <source>
        <dbReference type="SMART" id="SM01312"/>
    </source>
</evidence>
<dbReference type="Proteomes" id="UP001358417">
    <property type="component" value="Unassembled WGS sequence"/>
</dbReference>
<evidence type="ECO:0000256" key="8">
    <source>
        <dbReference type="SAM" id="MobiDB-lite"/>
    </source>
</evidence>
<feature type="region of interest" description="Disordered" evidence="8">
    <location>
        <begin position="1"/>
        <end position="119"/>
    </location>
</feature>
<protein>
    <recommendedName>
        <fullName evidence="5">Restriction of telomere capping protein 4</fullName>
    </recommendedName>
</protein>
<dbReference type="GO" id="GO:0005634">
    <property type="term" value="C:nucleus"/>
    <property type="evidence" value="ECO:0007669"/>
    <property type="project" value="UniProtKB-SubCell"/>
</dbReference>
<comment type="similarity">
    <text evidence="4">Belongs to the RTC4 family.</text>
</comment>
<evidence type="ECO:0000256" key="7">
    <source>
        <dbReference type="ARBA" id="ARBA00023242"/>
    </source>
</evidence>
<dbReference type="InterPro" id="IPR039024">
    <property type="entry name" value="RTC4"/>
</dbReference>
<sequence length="458" mass="50834">MMDNDNEDYLTTYGPPLSSDEDDPNEHKPSDPTKTKPKILQAQTSSPKRAATTAASSRSKRRKIQDEPGLSNLLVQNEPQVDLFGPSWSSSGSQKNKRVKKYGQKNIFQQPEPVMEKTESVEKTPAFVMHALVNPIDKLPSSTKTFVPRSPVRRQGAEQNGGTKQVLVIADLPQAKSTLGKGGFQLPDLTPGLVSSTTSSTDMPSIFEDHKSPRGHSRSRSDSSSSLSSARSPSPLDSDIDLPPVSRRCPACRKFVTYTADFPIPVQLRTLSLQKQQQFCMDHQMAEAKDFWKQSKYPDIRWADLAKDRISKKLPLLRKVISRQRSSYYLDQLDHRIQGAKGNRRKLQLYLTQGVVDVAKPGYYGLRGSRIMVNAITESLTEALVEALQTDSAIRHAGVGAYVSAVLVPELTLLLVMEDMHVNDPAKGRLLLDQSSPVGVLLYPDDDHIERTEDDADV</sequence>
<dbReference type="PANTHER" id="PTHR41391">
    <property type="entry name" value="RESTRICTION OF TELOMERE CAPPING PROTEIN 4"/>
    <property type="match status" value="1"/>
</dbReference>
<reference evidence="10 11" key="1">
    <citation type="submission" date="2023-08" db="EMBL/GenBank/DDBJ databases">
        <title>Black Yeasts Isolated from many extreme environments.</title>
        <authorList>
            <person name="Coleine C."/>
            <person name="Stajich J.E."/>
            <person name="Selbmann L."/>
        </authorList>
    </citation>
    <scope>NUCLEOTIDE SEQUENCE [LARGE SCALE GENOMIC DNA]</scope>
    <source>
        <strain evidence="10 11">CCFEE 5792</strain>
    </source>
</reference>
<name>A0AAV9NF76_9EURO</name>
<evidence type="ECO:0000256" key="2">
    <source>
        <dbReference type="ARBA" id="ARBA00004123"/>
    </source>
</evidence>
<feature type="compositionally biased region" description="Basic and acidic residues" evidence="8">
    <location>
        <begin position="25"/>
        <end position="34"/>
    </location>
</feature>
<dbReference type="SMART" id="SM01312">
    <property type="entry name" value="RTC4"/>
    <property type="match status" value="1"/>
</dbReference>
<dbReference type="EMBL" id="JAVRRD010000008">
    <property type="protein sequence ID" value="KAK5056189.1"/>
    <property type="molecule type" value="Genomic_DNA"/>
</dbReference>
<feature type="compositionally biased region" description="Low complexity" evidence="8">
    <location>
        <begin position="44"/>
        <end position="57"/>
    </location>
</feature>
<feature type="compositionally biased region" description="Low complexity" evidence="8">
    <location>
        <begin position="222"/>
        <end position="243"/>
    </location>
</feature>
<dbReference type="Pfam" id="PF14474">
    <property type="entry name" value="RTC4"/>
    <property type="match status" value="1"/>
</dbReference>
<evidence type="ECO:0000256" key="1">
    <source>
        <dbReference type="ARBA" id="ARBA00002738"/>
    </source>
</evidence>
<feature type="compositionally biased region" description="Polar residues" evidence="8">
    <location>
        <begin position="193"/>
        <end position="203"/>
    </location>
</feature>
<feature type="region of interest" description="Disordered" evidence="8">
    <location>
        <begin position="138"/>
        <end position="161"/>
    </location>
</feature>
<evidence type="ECO:0000313" key="10">
    <source>
        <dbReference type="EMBL" id="KAK5056189.1"/>
    </source>
</evidence>
<evidence type="ECO:0000256" key="3">
    <source>
        <dbReference type="ARBA" id="ARBA00004496"/>
    </source>
</evidence>
<feature type="region of interest" description="Disordered" evidence="8">
    <location>
        <begin position="180"/>
        <end position="243"/>
    </location>
</feature>
<dbReference type="InterPro" id="IPR028094">
    <property type="entry name" value="RTC4_C"/>
</dbReference>
<evidence type="ECO:0000313" key="11">
    <source>
        <dbReference type="Proteomes" id="UP001358417"/>
    </source>
</evidence>
<dbReference type="GeneID" id="89980884"/>
<comment type="caution">
    <text evidence="10">The sequence shown here is derived from an EMBL/GenBank/DDBJ whole genome shotgun (WGS) entry which is preliminary data.</text>
</comment>
<accession>A0AAV9NF76</accession>
<comment type="function">
    <text evidence="1">May be involved in a process influencing telomere capping.</text>
</comment>
<proteinExistence type="inferred from homology"/>
<comment type="subcellular location">
    <subcellularLocation>
        <location evidence="3">Cytoplasm</location>
    </subcellularLocation>
    <subcellularLocation>
        <location evidence="2">Nucleus</location>
    </subcellularLocation>
</comment>
<evidence type="ECO:0000256" key="6">
    <source>
        <dbReference type="ARBA" id="ARBA00022490"/>
    </source>
</evidence>
<dbReference type="PANTHER" id="PTHR41391:SF1">
    <property type="entry name" value="RESTRICTION OF TELOMERE CAPPING PROTEIN 4"/>
    <property type="match status" value="1"/>
</dbReference>
<keyword evidence="6" id="KW-0963">Cytoplasm</keyword>
<evidence type="ECO:0000256" key="5">
    <source>
        <dbReference type="ARBA" id="ARBA00015162"/>
    </source>
</evidence>
<dbReference type="RefSeq" id="XP_064708159.1">
    <property type="nucleotide sequence ID" value="XM_064856259.1"/>
</dbReference>
<gene>
    <name evidence="10" type="ORF">LTR84_012742</name>
</gene>
<feature type="domain" description="Restriction of telomere capping protein 4 C-terminal" evidence="9">
    <location>
        <begin position="320"/>
        <end position="445"/>
    </location>
</feature>
<keyword evidence="11" id="KW-1185">Reference proteome</keyword>